<keyword evidence="3 5" id="KW-0808">Transferase</keyword>
<dbReference type="Pfam" id="PF01739">
    <property type="entry name" value="CheR"/>
    <property type="match status" value="1"/>
</dbReference>
<feature type="binding site" evidence="6">
    <location>
        <position position="140"/>
    </location>
    <ligand>
        <name>S-adenosyl-L-methionine</name>
        <dbReference type="ChEBI" id="CHEBI:59789"/>
    </ligand>
</feature>
<evidence type="ECO:0000256" key="6">
    <source>
        <dbReference type="PIRSR" id="PIRSR000410-1"/>
    </source>
</evidence>
<evidence type="ECO:0000256" key="2">
    <source>
        <dbReference type="ARBA" id="ARBA00022603"/>
    </source>
</evidence>
<evidence type="ECO:0000313" key="9">
    <source>
        <dbReference type="Proteomes" id="UP001249020"/>
    </source>
</evidence>
<dbReference type="RefSeq" id="WP_311362391.1">
    <property type="nucleotide sequence ID" value="NZ_JAVRIE010000006.1"/>
</dbReference>
<comment type="function">
    <text evidence="5">Methylation of the membrane-bound methyl-accepting chemotaxis proteins (MCP) to form gamma-glutamyl methyl ester residues in MCP.</text>
</comment>
<dbReference type="SUPFAM" id="SSF47757">
    <property type="entry name" value="Chemotaxis receptor methyltransferase CheR, N-terminal domain"/>
    <property type="match status" value="1"/>
</dbReference>
<dbReference type="EC" id="2.1.1.80" evidence="5"/>
<dbReference type="InterPro" id="IPR022641">
    <property type="entry name" value="CheR_N"/>
</dbReference>
<dbReference type="PROSITE" id="PS50123">
    <property type="entry name" value="CHER"/>
    <property type="match status" value="1"/>
</dbReference>
<keyword evidence="4 5" id="KW-0949">S-adenosyl-L-methionine</keyword>
<feature type="binding site" evidence="6">
    <location>
        <position position="115"/>
    </location>
    <ligand>
        <name>S-adenosyl-L-methionine</name>
        <dbReference type="ChEBI" id="CHEBI:59789"/>
    </ligand>
</feature>
<proteinExistence type="predicted"/>
<dbReference type="InterPro" id="IPR000780">
    <property type="entry name" value="CheR_MeTrfase"/>
</dbReference>
<dbReference type="InterPro" id="IPR029063">
    <property type="entry name" value="SAM-dependent_MTases_sf"/>
</dbReference>
<dbReference type="InterPro" id="IPR022642">
    <property type="entry name" value="CheR_C"/>
</dbReference>
<dbReference type="PRINTS" id="PR00996">
    <property type="entry name" value="CHERMTFRASE"/>
</dbReference>
<dbReference type="AlphaFoldDB" id="A0AAW8R8V1"/>
<dbReference type="Gene3D" id="1.10.155.10">
    <property type="entry name" value="Chemotaxis receptor methyltransferase CheR, N-terminal domain"/>
    <property type="match status" value="1"/>
</dbReference>
<evidence type="ECO:0000256" key="1">
    <source>
        <dbReference type="ARBA" id="ARBA00001541"/>
    </source>
</evidence>
<name>A0AAW8R8V1_9ALTE</name>
<comment type="caution">
    <text evidence="8">The sequence shown here is derived from an EMBL/GenBank/DDBJ whole genome shotgun (WGS) entry which is preliminary data.</text>
</comment>
<dbReference type="InterPro" id="IPR050903">
    <property type="entry name" value="Bact_Chemotaxis_MeTrfase"/>
</dbReference>
<dbReference type="PANTHER" id="PTHR24422:SF19">
    <property type="entry name" value="CHEMOTAXIS PROTEIN METHYLTRANSFERASE"/>
    <property type="match status" value="1"/>
</dbReference>
<sequence length="272" mass="31349">MTAEKKEFAFSTADFEAVRTKLKKLTGINLADSKDSMVYSRLARRIRALRQASFLQYLNYLDNHHQEQEEFVNALTTNLTSFFRENHHFEALEAHLKKHPKSTKIWCAASSTGEEPYSIAMSAVNAFGRFNCPVEIIASDIDSKVLHTAKQGVYRIDQVRDLSTEMKKRYFHRGRGNQDGKVRVVSELRNMVHFQKLNLMDDSYSIPKNIDIVFCRNVMIYFDKPTQLTILQKIIKHMAQDSLYIAGHSENFAHVSQLLTPLGKTIYKPKRG</sequence>
<dbReference type="InterPro" id="IPR026024">
    <property type="entry name" value="Chemotaxis_MeTrfase_CheR"/>
</dbReference>
<keyword evidence="9" id="KW-1185">Reference proteome</keyword>
<protein>
    <recommendedName>
        <fullName evidence="5">Chemotaxis protein methyltransferase</fullName>
        <ecNumber evidence="5">2.1.1.80</ecNumber>
    </recommendedName>
</protein>
<dbReference type="SMART" id="SM00138">
    <property type="entry name" value="MeTrc"/>
    <property type="match status" value="1"/>
</dbReference>
<dbReference type="PIRSF" id="PIRSF000410">
    <property type="entry name" value="CheR"/>
    <property type="match status" value="1"/>
</dbReference>
<dbReference type="GO" id="GO:0032259">
    <property type="term" value="P:methylation"/>
    <property type="evidence" value="ECO:0007669"/>
    <property type="project" value="UniProtKB-KW"/>
</dbReference>
<dbReference type="InterPro" id="IPR036804">
    <property type="entry name" value="CheR_N_sf"/>
</dbReference>
<comment type="catalytic activity">
    <reaction evidence="1 5">
        <text>L-glutamyl-[protein] + S-adenosyl-L-methionine = [protein]-L-glutamate 5-O-methyl ester + S-adenosyl-L-homocysteine</text>
        <dbReference type="Rhea" id="RHEA:24452"/>
        <dbReference type="Rhea" id="RHEA-COMP:10208"/>
        <dbReference type="Rhea" id="RHEA-COMP:10311"/>
        <dbReference type="ChEBI" id="CHEBI:29973"/>
        <dbReference type="ChEBI" id="CHEBI:57856"/>
        <dbReference type="ChEBI" id="CHEBI:59789"/>
        <dbReference type="ChEBI" id="CHEBI:82795"/>
        <dbReference type="EC" id="2.1.1.80"/>
    </reaction>
</comment>
<organism evidence="8 9">
    <name type="scientific">Brumicola blandensis</name>
    <dbReference type="NCBI Taxonomy" id="3075611"/>
    <lineage>
        <taxon>Bacteria</taxon>
        <taxon>Pseudomonadati</taxon>
        <taxon>Pseudomonadota</taxon>
        <taxon>Gammaproteobacteria</taxon>
        <taxon>Alteromonadales</taxon>
        <taxon>Alteromonadaceae</taxon>
        <taxon>Brumicola</taxon>
    </lineage>
</organism>
<dbReference type="PANTHER" id="PTHR24422">
    <property type="entry name" value="CHEMOTAXIS PROTEIN METHYLTRANSFERASE"/>
    <property type="match status" value="1"/>
</dbReference>
<gene>
    <name evidence="8" type="ORF">RM544_13805</name>
</gene>
<keyword evidence="2 5" id="KW-0489">Methyltransferase</keyword>
<dbReference type="SUPFAM" id="SSF53335">
    <property type="entry name" value="S-adenosyl-L-methionine-dependent methyltransferases"/>
    <property type="match status" value="1"/>
</dbReference>
<dbReference type="Gene3D" id="3.40.50.150">
    <property type="entry name" value="Vaccinia Virus protein VP39"/>
    <property type="match status" value="1"/>
</dbReference>
<dbReference type="Pfam" id="PF03705">
    <property type="entry name" value="CheR_N"/>
    <property type="match status" value="1"/>
</dbReference>
<feature type="binding site" evidence="6">
    <location>
        <position position="80"/>
    </location>
    <ligand>
        <name>S-adenosyl-L-methionine</name>
        <dbReference type="ChEBI" id="CHEBI:59789"/>
    </ligand>
</feature>
<evidence type="ECO:0000259" key="7">
    <source>
        <dbReference type="PROSITE" id="PS50123"/>
    </source>
</evidence>
<feature type="binding site" evidence="6">
    <location>
        <position position="84"/>
    </location>
    <ligand>
        <name>S-adenosyl-L-methionine</name>
        <dbReference type="ChEBI" id="CHEBI:59789"/>
    </ligand>
</feature>
<dbReference type="GO" id="GO:0008983">
    <property type="term" value="F:protein-glutamate O-methyltransferase activity"/>
    <property type="evidence" value="ECO:0007669"/>
    <property type="project" value="UniProtKB-EC"/>
</dbReference>
<feature type="binding site" evidence="6">
    <location>
        <position position="78"/>
    </location>
    <ligand>
        <name>S-adenosyl-L-methionine</name>
        <dbReference type="ChEBI" id="CHEBI:59789"/>
    </ligand>
</feature>
<dbReference type="EMBL" id="JAVRIE010000006">
    <property type="protein sequence ID" value="MDT0583618.1"/>
    <property type="molecule type" value="Genomic_DNA"/>
</dbReference>
<evidence type="ECO:0000313" key="8">
    <source>
        <dbReference type="EMBL" id="MDT0583618.1"/>
    </source>
</evidence>
<feature type="binding site" evidence="6">
    <location>
        <begin position="198"/>
        <end position="199"/>
    </location>
    <ligand>
        <name>S-adenosyl-L-methionine</name>
        <dbReference type="ChEBI" id="CHEBI:59789"/>
    </ligand>
</feature>
<accession>A0AAW8R8V1</accession>
<feature type="binding site" evidence="6">
    <location>
        <begin position="216"/>
        <end position="217"/>
    </location>
    <ligand>
        <name>S-adenosyl-L-methionine</name>
        <dbReference type="ChEBI" id="CHEBI:59789"/>
    </ligand>
</feature>
<evidence type="ECO:0000256" key="3">
    <source>
        <dbReference type="ARBA" id="ARBA00022679"/>
    </source>
</evidence>
<feature type="domain" description="CheR-type methyltransferase" evidence="7">
    <location>
        <begin position="3"/>
        <end position="272"/>
    </location>
</feature>
<reference evidence="8 9" key="1">
    <citation type="submission" date="2023-09" db="EMBL/GenBank/DDBJ databases">
        <authorList>
            <person name="Rey-Velasco X."/>
        </authorList>
    </citation>
    <scope>NUCLEOTIDE SEQUENCE [LARGE SCALE GENOMIC DNA]</scope>
    <source>
        <strain evidence="8 9">W409</strain>
    </source>
</reference>
<evidence type="ECO:0000256" key="5">
    <source>
        <dbReference type="PIRNR" id="PIRNR000410"/>
    </source>
</evidence>
<evidence type="ECO:0000256" key="4">
    <source>
        <dbReference type="ARBA" id="ARBA00022691"/>
    </source>
</evidence>
<dbReference type="Proteomes" id="UP001249020">
    <property type="component" value="Unassembled WGS sequence"/>
</dbReference>